<dbReference type="OrthoDB" id="17560at2759"/>
<keyword evidence="4" id="KW-1185">Reference proteome</keyword>
<dbReference type="GO" id="GO:0016787">
    <property type="term" value="F:hydrolase activity"/>
    <property type="evidence" value="ECO:0007669"/>
    <property type="project" value="InterPro"/>
</dbReference>
<dbReference type="EMBL" id="BNJQ01000030">
    <property type="protein sequence ID" value="GHP10610.1"/>
    <property type="molecule type" value="Genomic_DNA"/>
</dbReference>
<evidence type="ECO:0000259" key="2">
    <source>
        <dbReference type="Pfam" id="PF01738"/>
    </source>
</evidence>
<gene>
    <name evidence="3" type="ORF">PPROV_000934100</name>
</gene>
<protein>
    <recommendedName>
        <fullName evidence="2">Dienelactone hydrolase domain-containing protein</fullName>
    </recommendedName>
</protein>
<feature type="compositionally biased region" description="Basic residues" evidence="1">
    <location>
        <begin position="1"/>
        <end position="11"/>
    </location>
</feature>
<feature type="domain" description="Dienelactone hydrolase" evidence="2">
    <location>
        <begin position="78"/>
        <end position="284"/>
    </location>
</feature>
<proteinExistence type="predicted"/>
<dbReference type="InterPro" id="IPR050261">
    <property type="entry name" value="FrsA_esterase"/>
</dbReference>
<evidence type="ECO:0000313" key="3">
    <source>
        <dbReference type="EMBL" id="GHP10610.1"/>
    </source>
</evidence>
<dbReference type="PANTHER" id="PTHR22946">
    <property type="entry name" value="DIENELACTONE HYDROLASE DOMAIN-CONTAINING PROTEIN-RELATED"/>
    <property type="match status" value="1"/>
</dbReference>
<dbReference type="InterPro" id="IPR002925">
    <property type="entry name" value="Dienelactn_hydro"/>
</dbReference>
<dbReference type="PANTHER" id="PTHR22946:SF0">
    <property type="entry name" value="DIENELACTONE HYDROLASE DOMAIN-CONTAINING PROTEIN"/>
    <property type="match status" value="1"/>
</dbReference>
<accession>A0A830HXU0</accession>
<reference evidence="3" key="1">
    <citation type="submission" date="2020-10" db="EMBL/GenBank/DDBJ databases">
        <title>Unveiling of a novel bifunctional photoreceptor, Dualchrome1, isolated from a cosmopolitan green alga.</title>
        <authorList>
            <person name="Suzuki S."/>
            <person name="Kawachi M."/>
        </authorList>
    </citation>
    <scope>NUCLEOTIDE SEQUENCE</scope>
    <source>
        <strain evidence="3">NIES 2893</strain>
    </source>
</reference>
<dbReference type="AlphaFoldDB" id="A0A830HXU0"/>
<feature type="region of interest" description="Disordered" evidence="1">
    <location>
        <begin position="1"/>
        <end position="43"/>
    </location>
</feature>
<dbReference type="InterPro" id="IPR029058">
    <property type="entry name" value="AB_hydrolase_fold"/>
</dbReference>
<dbReference type="SUPFAM" id="SSF53474">
    <property type="entry name" value="alpha/beta-Hydrolases"/>
    <property type="match status" value="1"/>
</dbReference>
<organism evidence="3 4">
    <name type="scientific">Pycnococcus provasolii</name>
    <dbReference type="NCBI Taxonomy" id="41880"/>
    <lineage>
        <taxon>Eukaryota</taxon>
        <taxon>Viridiplantae</taxon>
        <taxon>Chlorophyta</taxon>
        <taxon>Pseudoscourfieldiophyceae</taxon>
        <taxon>Pseudoscourfieldiales</taxon>
        <taxon>Pycnococcaceae</taxon>
        <taxon>Pycnococcus</taxon>
    </lineage>
</organism>
<dbReference type="Proteomes" id="UP000660262">
    <property type="component" value="Unassembled WGS sequence"/>
</dbReference>
<evidence type="ECO:0000313" key="4">
    <source>
        <dbReference type="Proteomes" id="UP000660262"/>
    </source>
</evidence>
<name>A0A830HXU0_9CHLO</name>
<evidence type="ECO:0000256" key="1">
    <source>
        <dbReference type="SAM" id="MobiDB-lite"/>
    </source>
</evidence>
<dbReference type="Pfam" id="PF01738">
    <property type="entry name" value="DLH"/>
    <property type="match status" value="1"/>
</dbReference>
<comment type="caution">
    <text evidence="3">The sequence shown here is derived from an EMBL/GenBank/DDBJ whole genome shotgun (WGS) entry which is preliminary data.</text>
</comment>
<sequence>MLARAPRHRLIQRAPSSSSSSSSSPMSAPPPAHASRRGSAPSSAASASAERWVEYDCDGTSLCALVVDAPQEAAIRGAVPAVLVAHTAIGVRDDFVLDAARRAAKELGAVAVACDLYGSRETVWDAEDRRRYMAELQDRNVLLKRMEAALELAMSQPGVDKAIAFGYCLGGKAVLDLARGARPEVLGVVSFHGILDAPALALKPMSASVLACHGSADPFIPEDQFQAFLRDMADRDADVQILTFLGAKHAFTRPEKTTQEDDDAGFQYAPKAATRSWDAMKRFFIDDVLAQD</sequence>
<dbReference type="Gene3D" id="3.40.50.1820">
    <property type="entry name" value="alpha/beta hydrolase"/>
    <property type="match status" value="1"/>
</dbReference>
<feature type="compositionally biased region" description="Low complexity" evidence="1">
    <location>
        <begin position="13"/>
        <end position="26"/>
    </location>
</feature>